<evidence type="ECO:0000313" key="9">
    <source>
        <dbReference type="Proteomes" id="UP001166191"/>
    </source>
</evidence>
<dbReference type="Proteomes" id="UP001166191">
    <property type="component" value="Unassembled WGS sequence"/>
</dbReference>
<dbReference type="InterPro" id="IPR015590">
    <property type="entry name" value="Aldehyde_DH_dom"/>
</dbReference>
<organism evidence="8 9">
    <name type="scientific">Paracoccus marinaquae</name>
    <dbReference type="NCBI Taxonomy" id="2841926"/>
    <lineage>
        <taxon>Bacteria</taxon>
        <taxon>Pseudomonadati</taxon>
        <taxon>Pseudomonadota</taxon>
        <taxon>Alphaproteobacteria</taxon>
        <taxon>Rhodobacterales</taxon>
        <taxon>Paracoccaceae</taxon>
        <taxon>Paracoccus</taxon>
    </lineage>
</organism>
<gene>
    <name evidence="8" type="ORF">KNW02_02055</name>
</gene>
<evidence type="ECO:0000256" key="4">
    <source>
        <dbReference type="ARBA" id="ARBA00037921"/>
    </source>
</evidence>
<feature type="active site" evidence="5">
    <location>
        <position position="255"/>
    </location>
</feature>
<sequence>MTLSPLTLRDRPLFIGGEWCVSEGAVIEVRDPCRNEVFARIGTASPAQVASACEAAAHAFPDWRRTTGAERGAVLEAFARGLLARRDDLIALQMLNNGKPRAEAELDLADATACFDYYAGLARNLDQPSGPESLFDGDFNGYRRAAPIGPVGLIVPWNFPLVTSAWKIAPALAAGCTAVLKVSEMTPLAELAYGDIAAEIGLPAGALNIVTGLADAGRTLGESPYLAKLSFTGSNPVGAAVMAAAAARTLPVSLELGGKSPIVVMADADVETAAGLVLDGIFMNCGQMCSATSRLIVEAPLAGRLTEALVEGARSRVLGPPETGQMGPVTTAPQYRRVLASFERARAEGARCLAGGLARDDLPGQFVAPTIYDEVATDSFLWRDELFGPILSMRRAADEAEAVALANDTEFGLAATVVSGDRDRALAIAGRVDAGHIWINAPQLIAPGSMWGGFRASGIGRELGPAGLAAYQQQKFLTAPV</sequence>
<dbReference type="PANTHER" id="PTHR43860">
    <property type="entry name" value="BETAINE ALDEHYDE DEHYDROGENASE"/>
    <property type="match status" value="1"/>
</dbReference>
<dbReference type="EMBL" id="JAHKNG010000002">
    <property type="protein sequence ID" value="MBU3028900.1"/>
    <property type="molecule type" value="Genomic_DNA"/>
</dbReference>
<accession>A0ABS6AGU2</accession>
<comment type="similarity">
    <text evidence="1 6">Belongs to the aldehyde dehydrogenase family.</text>
</comment>
<feature type="domain" description="Aldehyde dehydrogenase" evidence="7">
    <location>
        <begin position="21"/>
        <end position="476"/>
    </location>
</feature>
<dbReference type="InterPro" id="IPR029510">
    <property type="entry name" value="Ald_DH_CS_GLU"/>
</dbReference>
<evidence type="ECO:0000256" key="1">
    <source>
        <dbReference type="ARBA" id="ARBA00009986"/>
    </source>
</evidence>
<keyword evidence="9" id="KW-1185">Reference proteome</keyword>
<evidence type="ECO:0000256" key="2">
    <source>
        <dbReference type="ARBA" id="ARBA00023002"/>
    </source>
</evidence>
<dbReference type="RefSeq" id="WP_216031595.1">
    <property type="nucleotide sequence ID" value="NZ_JAHKNG010000002.1"/>
</dbReference>
<evidence type="ECO:0000259" key="7">
    <source>
        <dbReference type="Pfam" id="PF00171"/>
    </source>
</evidence>
<dbReference type="PROSITE" id="PS00070">
    <property type="entry name" value="ALDEHYDE_DEHYDR_CYS"/>
    <property type="match status" value="1"/>
</dbReference>
<comment type="caution">
    <text evidence="8">The sequence shown here is derived from an EMBL/GenBank/DDBJ whole genome shotgun (WGS) entry which is preliminary data.</text>
</comment>
<evidence type="ECO:0000256" key="3">
    <source>
        <dbReference type="ARBA" id="ARBA00023027"/>
    </source>
</evidence>
<dbReference type="PROSITE" id="PS00687">
    <property type="entry name" value="ALDEHYDE_DEHYDR_GLU"/>
    <property type="match status" value="1"/>
</dbReference>
<protein>
    <submittedName>
        <fullName evidence="8">Aldehyde dehydrogenase family protein</fullName>
    </submittedName>
</protein>
<reference evidence="8" key="1">
    <citation type="submission" date="2021-06" db="EMBL/GenBank/DDBJ databases">
        <title>Paracoccus bacterium XHP0099 sp. nov., isolated from the surface waters of the Yellow Sea.</title>
        <authorList>
            <person name="Xue H."/>
            <person name="Zhang D."/>
        </authorList>
    </citation>
    <scope>NUCLEOTIDE SEQUENCE</scope>
    <source>
        <strain evidence="8">XHP0099</strain>
    </source>
</reference>
<keyword evidence="2 6" id="KW-0560">Oxidoreductase</keyword>
<keyword evidence="3" id="KW-0520">NAD</keyword>
<proteinExistence type="inferred from homology"/>
<dbReference type="Pfam" id="PF00171">
    <property type="entry name" value="Aldedh"/>
    <property type="match status" value="1"/>
</dbReference>
<evidence type="ECO:0000256" key="6">
    <source>
        <dbReference type="RuleBase" id="RU003345"/>
    </source>
</evidence>
<evidence type="ECO:0000313" key="8">
    <source>
        <dbReference type="EMBL" id="MBU3028900.1"/>
    </source>
</evidence>
<name>A0ABS6AGU2_9RHOB</name>
<dbReference type="PANTHER" id="PTHR43860:SF2">
    <property type="entry name" value="BETAINE ALDEHYDE DEHYDROGENASE-RELATED"/>
    <property type="match status" value="1"/>
</dbReference>
<comment type="pathway">
    <text evidence="4">Amine and polyamine biosynthesis; betaine biosynthesis via choline pathway; betaine from betaine aldehyde: step 1/1.</text>
</comment>
<evidence type="ECO:0000256" key="5">
    <source>
        <dbReference type="PROSITE-ProRule" id="PRU10007"/>
    </source>
</evidence>
<dbReference type="InterPro" id="IPR016160">
    <property type="entry name" value="Ald_DH_CS_CYS"/>
</dbReference>